<evidence type="ECO:0000256" key="2">
    <source>
        <dbReference type="SAM" id="MobiDB-lite"/>
    </source>
</evidence>
<dbReference type="EMBL" id="CAJPWZ010003251">
    <property type="protein sequence ID" value="CAG2254752.1"/>
    <property type="molecule type" value="Genomic_DNA"/>
</dbReference>
<evidence type="ECO:0000256" key="1">
    <source>
        <dbReference type="SAM" id="Coils"/>
    </source>
</evidence>
<keyword evidence="1" id="KW-0175">Coiled coil</keyword>
<evidence type="ECO:0008006" key="5">
    <source>
        <dbReference type="Google" id="ProtNLM"/>
    </source>
</evidence>
<evidence type="ECO:0000313" key="3">
    <source>
        <dbReference type="EMBL" id="CAG2254752.1"/>
    </source>
</evidence>
<feature type="region of interest" description="Disordered" evidence="2">
    <location>
        <begin position="1"/>
        <end position="57"/>
    </location>
</feature>
<dbReference type="Gene3D" id="3.60.10.10">
    <property type="entry name" value="Endonuclease/exonuclease/phosphatase"/>
    <property type="match status" value="1"/>
</dbReference>
<dbReference type="SUPFAM" id="SSF56219">
    <property type="entry name" value="DNase I-like"/>
    <property type="match status" value="1"/>
</dbReference>
<proteinExistence type="predicted"/>
<dbReference type="Proteomes" id="UP000683360">
    <property type="component" value="Unassembled WGS sequence"/>
</dbReference>
<dbReference type="InterPro" id="IPR036691">
    <property type="entry name" value="Endo/exonu/phosph_ase_sf"/>
</dbReference>
<sequence>MLNTREPGRKARRTSSDTEVEQTLPIAKRSNKMSSSEQLAHLSNAKGPGQDNPASTRSVNDIYDLLTKVSNNQESLRQSMEQRITNLEVSFKTEISSKMKSLKDEINIEFAKFDNEIQSLKHKIDTLEKGESSTNTQVSQNITHSKLVFKNVTNTDTGDSEDSLKAYINGIITYLELDFNVTTVQCVGSNTNQQNKTVLVNFDNETQRVNVLKKKRKLKDNPMYSHVYVESDKTRHERMQEANIRKIIKTIPSLEIRGGSGGVGFLVSKSILENFTCSVLNDNYEDILWISLKCKNDINFVIHLCVCYLQPERSSRGNIAQEYYDILLSQIYLYSGCSNLFVCGDFNGRIGNLQDFDDKIDFIPEKSSIDDVRNAFGNYFLDFIKDAKLCVLNGRLEKDSDNYTYVSKTGKSVVDYIAVPYADLNKYSKFKVQLISDILLLYDITPAAKATIPDHSILSCSLSISDYTSNYSENGKDSNVCSKRRKYNVCNVPNDIFANQRCTRAILSVIEQMENCLNVKNEIDKLYGNFVTVLHSEMDNHLPFKDVGGNVTKKRRKQIQKPYWNTELRELLTKVNRSEKDYLKYKGCKRTRDFLRSNFIEKRKQFDKRLRQCERTHQASIRDKIKNLNDSNPKEFWREIDKLGPQKHRPDIDSVRMEDGSFSTDQETILKRWKSEYYKLFKLDNTLVNDTFIDNLSELTEQLEREFNSVTDEDDEILAAELFNENISIEETEEAMRLVKLGKAVGVDNLPNEILCNKILTVPLQNLFDMCFTHEKYKKTWYNELKSVMEKCELLELFNNNYTNGLSVKFIANYSELLLRQKHHDKWKLDIVNMPKLRTFRCLETNFETQQYITTNMTRQQRSTLARMRCGTFPLELELGRYRGIPSNRRFCKVCNDNVSVEDEKHFLVKCPLYLCERNNAFADFQQRNNIDLSVLSDDEILIKLLTTDCKLVSNYIFNISKIRTQLLSHCDI</sequence>
<accession>A0A8S3VIV3</accession>
<evidence type="ECO:0000313" key="4">
    <source>
        <dbReference type="Proteomes" id="UP000683360"/>
    </source>
</evidence>
<comment type="caution">
    <text evidence="3">The sequence shown here is derived from an EMBL/GenBank/DDBJ whole genome shotgun (WGS) entry which is preliminary data.</text>
</comment>
<protein>
    <recommendedName>
        <fullName evidence="5">Endonuclease/exonuclease/phosphatase domain-containing protein</fullName>
    </recommendedName>
</protein>
<keyword evidence="4" id="KW-1185">Reference proteome</keyword>
<gene>
    <name evidence="3" type="ORF">MEDL_66232</name>
</gene>
<name>A0A8S3VIV3_MYTED</name>
<reference evidence="3" key="1">
    <citation type="submission" date="2021-03" db="EMBL/GenBank/DDBJ databases">
        <authorList>
            <person name="Bekaert M."/>
        </authorList>
    </citation>
    <scope>NUCLEOTIDE SEQUENCE</scope>
</reference>
<organism evidence="3 4">
    <name type="scientific">Mytilus edulis</name>
    <name type="common">Blue mussel</name>
    <dbReference type="NCBI Taxonomy" id="6550"/>
    <lineage>
        <taxon>Eukaryota</taxon>
        <taxon>Metazoa</taxon>
        <taxon>Spiralia</taxon>
        <taxon>Lophotrochozoa</taxon>
        <taxon>Mollusca</taxon>
        <taxon>Bivalvia</taxon>
        <taxon>Autobranchia</taxon>
        <taxon>Pteriomorphia</taxon>
        <taxon>Mytilida</taxon>
        <taxon>Mytiloidea</taxon>
        <taxon>Mytilidae</taxon>
        <taxon>Mytilinae</taxon>
        <taxon>Mytilus</taxon>
    </lineage>
</organism>
<feature type="coiled-coil region" evidence="1">
    <location>
        <begin position="103"/>
        <end position="130"/>
    </location>
</feature>
<dbReference type="AlphaFoldDB" id="A0A8S3VIV3"/>
<dbReference type="OrthoDB" id="6183229at2759"/>